<dbReference type="EMBL" id="LTAZ01000013">
    <property type="protein sequence ID" value="KYH24574.1"/>
    <property type="molecule type" value="Genomic_DNA"/>
</dbReference>
<evidence type="ECO:0000313" key="1">
    <source>
        <dbReference type="EMBL" id="KYH24574.1"/>
    </source>
</evidence>
<sequence>MKHSDGQSNAVYSLPGGVTAYINILERMLLYIESNKSTYDELLEWFLPRSTFLEKHTSNATSR</sequence>
<reference evidence="1 2" key="1">
    <citation type="submission" date="2016-02" db="EMBL/GenBank/DDBJ databases">
        <title>Genome sequence of Halalkalicoccus paucihalophilus DSM 24557.</title>
        <authorList>
            <person name="Poehlein A."/>
            <person name="Daniel R."/>
        </authorList>
    </citation>
    <scope>NUCLEOTIDE SEQUENCE [LARGE SCALE GENOMIC DNA]</scope>
    <source>
        <strain evidence="1 2">DSM 24557</strain>
    </source>
</reference>
<gene>
    <name evidence="1" type="ORF">HAPAU_35570</name>
</gene>
<evidence type="ECO:0000313" key="2">
    <source>
        <dbReference type="Proteomes" id="UP000075321"/>
    </source>
</evidence>
<proteinExistence type="predicted"/>
<dbReference type="Proteomes" id="UP000075321">
    <property type="component" value="Unassembled WGS sequence"/>
</dbReference>
<name>A0A151AAF2_9EURY</name>
<comment type="caution">
    <text evidence="1">The sequence shown here is derived from an EMBL/GenBank/DDBJ whole genome shotgun (WGS) entry which is preliminary data.</text>
</comment>
<keyword evidence="2" id="KW-1185">Reference proteome</keyword>
<organism evidence="1 2">
    <name type="scientific">Halalkalicoccus paucihalophilus</name>
    <dbReference type="NCBI Taxonomy" id="1008153"/>
    <lineage>
        <taxon>Archaea</taxon>
        <taxon>Methanobacteriati</taxon>
        <taxon>Methanobacteriota</taxon>
        <taxon>Stenosarchaea group</taxon>
        <taxon>Halobacteria</taxon>
        <taxon>Halobacteriales</taxon>
        <taxon>Halococcaceae</taxon>
        <taxon>Halalkalicoccus</taxon>
    </lineage>
</organism>
<dbReference type="AlphaFoldDB" id="A0A151AAF2"/>
<dbReference type="PATRIC" id="fig|1008153.3.peg.3750"/>
<protein>
    <submittedName>
        <fullName evidence="1">Uncharacterized protein</fullName>
    </submittedName>
</protein>
<accession>A0A151AAF2</accession>